<evidence type="ECO:0000256" key="7">
    <source>
        <dbReference type="PIRSR" id="PIRSR000398-1"/>
    </source>
</evidence>
<dbReference type="GO" id="GO:0006298">
    <property type="term" value="P:mismatch repair"/>
    <property type="evidence" value="ECO:0007669"/>
    <property type="project" value="TreeGrafter"/>
</dbReference>
<dbReference type="GO" id="GO:0043565">
    <property type="term" value="F:sequence-specific DNA binding"/>
    <property type="evidence" value="ECO:0007669"/>
    <property type="project" value="TreeGrafter"/>
</dbReference>
<gene>
    <name evidence="9" type="ORF">Q3V30_04210</name>
</gene>
<dbReference type="PROSITE" id="PS00092">
    <property type="entry name" value="N6_MTASE"/>
    <property type="match status" value="1"/>
</dbReference>
<organism evidence="9 10">
    <name type="scientific">Erwinia pyri</name>
    <dbReference type="NCBI Taxonomy" id="3062598"/>
    <lineage>
        <taxon>Bacteria</taxon>
        <taxon>Pseudomonadati</taxon>
        <taxon>Pseudomonadota</taxon>
        <taxon>Gammaproteobacteria</taxon>
        <taxon>Enterobacterales</taxon>
        <taxon>Erwiniaceae</taxon>
        <taxon>Erwinia</taxon>
    </lineage>
</organism>
<accession>A0AA50DKX3</accession>
<dbReference type="GO" id="GO:0032259">
    <property type="term" value="P:methylation"/>
    <property type="evidence" value="ECO:0007669"/>
    <property type="project" value="UniProtKB-KW"/>
</dbReference>
<evidence type="ECO:0000313" key="9">
    <source>
        <dbReference type="EMBL" id="WLS79720.1"/>
    </source>
</evidence>
<dbReference type="Proteomes" id="UP001228139">
    <property type="component" value="Chromosome"/>
</dbReference>
<dbReference type="GO" id="GO:1904047">
    <property type="term" value="F:S-adenosyl-L-methionine binding"/>
    <property type="evidence" value="ECO:0007669"/>
    <property type="project" value="TreeGrafter"/>
</dbReference>
<dbReference type="InterPro" id="IPR002052">
    <property type="entry name" value="DNA_methylase_N6_adenine_CS"/>
</dbReference>
<feature type="binding site" evidence="7">
    <location>
        <position position="179"/>
    </location>
    <ligand>
        <name>S-adenosyl-L-methionine</name>
        <dbReference type="ChEBI" id="CHEBI:59789"/>
    </ligand>
</feature>
<evidence type="ECO:0000256" key="4">
    <source>
        <dbReference type="ARBA" id="ARBA00022679"/>
    </source>
</evidence>
<feature type="binding site" evidence="7">
    <location>
        <position position="7"/>
    </location>
    <ligand>
        <name>S-adenosyl-L-methionine</name>
        <dbReference type="ChEBI" id="CHEBI:59789"/>
    </ligand>
</feature>
<keyword evidence="5 8" id="KW-0949">S-adenosyl-L-methionine</keyword>
<dbReference type="REBASE" id="747471">
    <property type="entry name" value="M.EspDE2ORF4210P"/>
</dbReference>
<dbReference type="InterPro" id="IPR012327">
    <property type="entry name" value="MeTrfase_D12"/>
</dbReference>
<feature type="binding site" evidence="7">
    <location>
        <position position="51"/>
    </location>
    <ligand>
        <name>S-adenosyl-L-methionine</name>
        <dbReference type="ChEBI" id="CHEBI:59789"/>
    </ligand>
</feature>
<evidence type="ECO:0000256" key="1">
    <source>
        <dbReference type="ARBA" id="ARBA00006594"/>
    </source>
</evidence>
<dbReference type="Gene3D" id="1.10.1020.10">
    <property type="entry name" value="Adenine-specific Methyltransferase, Domain 2"/>
    <property type="match status" value="1"/>
</dbReference>
<dbReference type="Gene3D" id="3.40.50.150">
    <property type="entry name" value="Vaccinia Virus protein VP39"/>
    <property type="match status" value="1"/>
</dbReference>
<dbReference type="InterPro" id="IPR023095">
    <property type="entry name" value="Ade_MeTrfase_dom_2"/>
</dbReference>
<dbReference type="GO" id="GO:0009007">
    <property type="term" value="F:site-specific DNA-methyltransferase (adenine-specific) activity"/>
    <property type="evidence" value="ECO:0007669"/>
    <property type="project" value="UniProtKB-UniRule"/>
</dbReference>
<dbReference type="PRINTS" id="PR00505">
    <property type="entry name" value="D12N6MTFRASE"/>
</dbReference>
<dbReference type="RefSeq" id="WP_306210768.1">
    <property type="nucleotide sequence ID" value="NZ_CP132353.1"/>
</dbReference>
<dbReference type="InterPro" id="IPR029063">
    <property type="entry name" value="SAM-dependent_MTases_sf"/>
</dbReference>
<protein>
    <recommendedName>
        <fullName evidence="2 8">Site-specific DNA-methyltransferase (adenine-specific)</fullName>
        <ecNumber evidence="2 8">2.1.1.72</ecNumber>
    </recommendedName>
</protein>
<evidence type="ECO:0000256" key="5">
    <source>
        <dbReference type="ARBA" id="ARBA00022691"/>
    </source>
</evidence>
<dbReference type="KEGG" id="epi:Q3V30_04210"/>
<dbReference type="NCBIfam" id="TIGR00571">
    <property type="entry name" value="dam"/>
    <property type="match status" value="1"/>
</dbReference>
<dbReference type="EMBL" id="CP132353">
    <property type="protein sequence ID" value="WLS79720.1"/>
    <property type="molecule type" value="Genomic_DNA"/>
</dbReference>
<dbReference type="AlphaFoldDB" id="A0AA50DKX3"/>
<evidence type="ECO:0000313" key="10">
    <source>
        <dbReference type="Proteomes" id="UP001228139"/>
    </source>
</evidence>
<proteinExistence type="inferred from homology"/>
<evidence type="ECO:0000256" key="8">
    <source>
        <dbReference type="RuleBase" id="RU361257"/>
    </source>
</evidence>
<dbReference type="PIRSF" id="PIRSF000398">
    <property type="entry name" value="M_m6A_EcoRV"/>
    <property type="match status" value="1"/>
</dbReference>
<dbReference type="PANTHER" id="PTHR30481:SF3">
    <property type="entry name" value="DNA ADENINE METHYLASE"/>
    <property type="match status" value="1"/>
</dbReference>
<evidence type="ECO:0000256" key="3">
    <source>
        <dbReference type="ARBA" id="ARBA00022603"/>
    </source>
</evidence>
<keyword evidence="3 8" id="KW-0489">Methyltransferase</keyword>
<keyword evidence="10" id="KW-1185">Reference proteome</keyword>
<name>A0AA50DKX3_9GAMM</name>
<keyword evidence="4 8" id="KW-0808">Transferase</keyword>
<dbReference type="InterPro" id="IPR012263">
    <property type="entry name" value="M_m6A_EcoRV"/>
</dbReference>
<evidence type="ECO:0000256" key="6">
    <source>
        <dbReference type="ARBA" id="ARBA00047942"/>
    </source>
</evidence>
<comment type="similarity">
    <text evidence="1 8">Belongs to the N(4)/N(6)-methyltransferase family.</text>
</comment>
<feature type="binding site" evidence="7">
    <location>
        <position position="11"/>
    </location>
    <ligand>
        <name>S-adenosyl-L-methionine</name>
        <dbReference type="ChEBI" id="CHEBI:59789"/>
    </ligand>
</feature>
<dbReference type="EC" id="2.1.1.72" evidence="2 8"/>
<dbReference type="PANTHER" id="PTHR30481">
    <property type="entry name" value="DNA ADENINE METHYLASE"/>
    <property type="match status" value="1"/>
</dbReference>
<evidence type="ECO:0000256" key="2">
    <source>
        <dbReference type="ARBA" id="ARBA00011900"/>
    </source>
</evidence>
<dbReference type="GO" id="GO:0009307">
    <property type="term" value="P:DNA restriction-modification system"/>
    <property type="evidence" value="ECO:0007669"/>
    <property type="project" value="InterPro"/>
</dbReference>
<sequence>MNTVLKWPGSKSRIMREISKHLPEGDRLVEPFAGSCAVMMKTEYPAYLVADVNPDLINLYRQIKEVPQQFIVLACRAFSDNRSEESYYTVREKFNHHLGLPLLERAAYFLYLNRNGYRGMCRYNQKGNFNVPFGNYDEPYFPLEEIKAFADKAQRATFICADFTETLNMLKAGDVVYCDPPYDGTFAEYHGGGFGKDKQYELASVLGEVANHHPVIASNSNTSLIKSLYRQFDLHQITAPRSIGVAAGKNKSAEEIIAVSRPVGTAVKYANPEIYPALTAEVNL</sequence>
<dbReference type="SUPFAM" id="SSF53335">
    <property type="entry name" value="S-adenosyl-L-methionine-dependent methyltransferases"/>
    <property type="match status" value="1"/>
</dbReference>
<reference evidence="9 10" key="1">
    <citation type="submission" date="2023-07" db="EMBL/GenBank/DDBJ databases">
        <title>Pathogenic bacteria of pear tree diseases.</title>
        <authorList>
            <person name="Zhang Z."/>
            <person name="He L."/>
            <person name="Huang R."/>
        </authorList>
    </citation>
    <scope>NUCLEOTIDE SEQUENCE [LARGE SCALE GENOMIC DNA]</scope>
    <source>
        <strain evidence="9 10">DE2</strain>
    </source>
</reference>
<dbReference type="Pfam" id="PF02086">
    <property type="entry name" value="MethyltransfD12"/>
    <property type="match status" value="1"/>
</dbReference>
<comment type="catalytic activity">
    <reaction evidence="6 8">
        <text>a 2'-deoxyadenosine in DNA + S-adenosyl-L-methionine = an N(6)-methyl-2'-deoxyadenosine in DNA + S-adenosyl-L-homocysteine + H(+)</text>
        <dbReference type="Rhea" id="RHEA:15197"/>
        <dbReference type="Rhea" id="RHEA-COMP:12418"/>
        <dbReference type="Rhea" id="RHEA-COMP:12419"/>
        <dbReference type="ChEBI" id="CHEBI:15378"/>
        <dbReference type="ChEBI" id="CHEBI:57856"/>
        <dbReference type="ChEBI" id="CHEBI:59789"/>
        <dbReference type="ChEBI" id="CHEBI:90615"/>
        <dbReference type="ChEBI" id="CHEBI:90616"/>
        <dbReference type="EC" id="2.1.1.72"/>
    </reaction>
</comment>